<gene>
    <name evidence="1" type="ORF">NQ176_g4933</name>
</gene>
<proteinExistence type="predicted"/>
<reference evidence="1" key="1">
    <citation type="submission" date="2022-08" db="EMBL/GenBank/DDBJ databases">
        <title>Genome Sequence of Lecanicillium fungicola.</title>
        <authorList>
            <person name="Buettner E."/>
        </authorList>
    </citation>
    <scope>NUCLEOTIDE SEQUENCE</scope>
    <source>
        <strain evidence="1">Babe33</strain>
    </source>
</reference>
<comment type="caution">
    <text evidence="1">The sequence shown here is derived from an EMBL/GenBank/DDBJ whole genome shotgun (WGS) entry which is preliminary data.</text>
</comment>
<keyword evidence="2" id="KW-1185">Reference proteome</keyword>
<organism evidence="1 2">
    <name type="scientific">Zarea fungicola</name>
    <dbReference type="NCBI Taxonomy" id="93591"/>
    <lineage>
        <taxon>Eukaryota</taxon>
        <taxon>Fungi</taxon>
        <taxon>Dikarya</taxon>
        <taxon>Ascomycota</taxon>
        <taxon>Pezizomycotina</taxon>
        <taxon>Sordariomycetes</taxon>
        <taxon>Hypocreomycetidae</taxon>
        <taxon>Hypocreales</taxon>
        <taxon>Cordycipitaceae</taxon>
        <taxon>Zarea</taxon>
    </lineage>
</organism>
<protein>
    <submittedName>
        <fullName evidence="1">Uncharacterized protein</fullName>
    </submittedName>
</protein>
<evidence type="ECO:0000313" key="1">
    <source>
        <dbReference type="EMBL" id="KAJ2976464.1"/>
    </source>
</evidence>
<dbReference type="Proteomes" id="UP001143910">
    <property type="component" value="Unassembled WGS sequence"/>
</dbReference>
<dbReference type="EMBL" id="JANJQO010000582">
    <property type="protein sequence ID" value="KAJ2976464.1"/>
    <property type="molecule type" value="Genomic_DNA"/>
</dbReference>
<name>A0ACC1NDF6_9HYPO</name>
<sequence length="319" mass="36229">MQSLHTYGEDEPVYDGNANTFSSTYHDGTLKLYAHHVTGPTADGERPEYHMTQIDTWGMTGNIDSFRRGAAAFRNARDLARRQRETFIKEANARVSQALPVTTGDHISDAYEDNSPYKVIDHSETPAWRDPCVDLQQHITETYVDEYEKNGEAPATPPQHHYASDESQDAGQYLAASGPDDLSMSFASSFTSNYSTDTTRPKRSRQSFSSPTQGNRFSKSRSRFAATERSVNSPIAAAELQPSWPSESYWVETYEHKGKIRFRNLEGQEVETEVHEWKEKVVGGTRSLYWKRPKSEQVFLTKELPMEQLNATKKIGKQR</sequence>
<evidence type="ECO:0000313" key="2">
    <source>
        <dbReference type="Proteomes" id="UP001143910"/>
    </source>
</evidence>
<accession>A0ACC1NDF6</accession>